<dbReference type="Proteomes" id="UP000265520">
    <property type="component" value="Unassembled WGS sequence"/>
</dbReference>
<evidence type="ECO:0000313" key="2">
    <source>
        <dbReference type="EMBL" id="MCI18603.1"/>
    </source>
</evidence>
<name>A0A392Q2H7_9FABA</name>
<dbReference type="Pfam" id="PF20167">
    <property type="entry name" value="Transposase_32"/>
    <property type="match status" value="1"/>
</dbReference>
<protein>
    <recommendedName>
        <fullName evidence="1">Putative plant transposon protein domain-containing protein</fullName>
    </recommendedName>
</protein>
<organism evidence="2 3">
    <name type="scientific">Trifolium medium</name>
    <dbReference type="NCBI Taxonomy" id="97028"/>
    <lineage>
        <taxon>Eukaryota</taxon>
        <taxon>Viridiplantae</taxon>
        <taxon>Streptophyta</taxon>
        <taxon>Embryophyta</taxon>
        <taxon>Tracheophyta</taxon>
        <taxon>Spermatophyta</taxon>
        <taxon>Magnoliopsida</taxon>
        <taxon>eudicotyledons</taxon>
        <taxon>Gunneridae</taxon>
        <taxon>Pentapetalae</taxon>
        <taxon>rosids</taxon>
        <taxon>fabids</taxon>
        <taxon>Fabales</taxon>
        <taxon>Fabaceae</taxon>
        <taxon>Papilionoideae</taxon>
        <taxon>50 kb inversion clade</taxon>
        <taxon>NPAAA clade</taxon>
        <taxon>Hologalegina</taxon>
        <taxon>IRL clade</taxon>
        <taxon>Trifolieae</taxon>
        <taxon>Trifolium</taxon>
    </lineage>
</organism>
<sequence>MAFLGFDPWSIAWWSRACSEEFDAILHELALPDKDWHYNHSGERLRLYPSEMEPITKAWINWFIHNFECCSSESQIIISRCLAIYSILRGEDISVGRLIARSIKATVTVQIVYIGHPFVIRLLCERLGVPTRHRDDIRGPVEPIGRKFFRQAQTAANAAHAAHVGTKCVYVKTL</sequence>
<reference evidence="2 3" key="1">
    <citation type="journal article" date="2018" name="Front. Plant Sci.">
        <title>Red Clover (Trifolium pratense) and Zigzag Clover (T. medium) - A Picture of Genomic Similarities and Differences.</title>
        <authorList>
            <person name="Dluhosova J."/>
            <person name="Istvanek J."/>
            <person name="Nedelnik J."/>
            <person name="Repkova J."/>
        </authorList>
    </citation>
    <scope>NUCLEOTIDE SEQUENCE [LARGE SCALE GENOMIC DNA]</scope>
    <source>
        <strain evidence="3">cv. 10/8</strain>
        <tissue evidence="2">Leaf</tissue>
    </source>
</reference>
<dbReference type="EMBL" id="LXQA010110959">
    <property type="protein sequence ID" value="MCI18603.1"/>
    <property type="molecule type" value="Genomic_DNA"/>
</dbReference>
<evidence type="ECO:0000313" key="3">
    <source>
        <dbReference type="Proteomes" id="UP000265520"/>
    </source>
</evidence>
<proteinExistence type="predicted"/>
<dbReference type="InterPro" id="IPR046796">
    <property type="entry name" value="Transposase_32_dom"/>
</dbReference>
<accession>A0A392Q2H7</accession>
<comment type="caution">
    <text evidence="2">The sequence shown here is derived from an EMBL/GenBank/DDBJ whole genome shotgun (WGS) entry which is preliminary data.</text>
</comment>
<feature type="domain" description="Putative plant transposon protein" evidence="1">
    <location>
        <begin position="18"/>
        <end position="130"/>
    </location>
</feature>
<evidence type="ECO:0000259" key="1">
    <source>
        <dbReference type="Pfam" id="PF20167"/>
    </source>
</evidence>
<dbReference type="AlphaFoldDB" id="A0A392Q2H7"/>
<keyword evidence="3" id="KW-1185">Reference proteome</keyword>